<sequence>MLALATATVTAGPAAGSRVDILSAEINSNPEEQQLYLRRALAWADSGQNDKAMADVNHAEQLGDPLQATLVRGILWFRQDQLEPARTCFDAFLDRYPDHPGALGYRARLLRSSGDNAGALADYQQLIALQPAQDPGIYLATAQLLAAEPDLQIPEALALLDRRITEVGAIPQLQRYAIRLEKQRGNYSAALRRLSTLDDSIRATPQWHVETAELLLLSGHPAQAQSHLLVATEQLQNLRPTPARAVTREKAATLLEQANNLPIQK</sequence>
<dbReference type="SUPFAM" id="SSF48452">
    <property type="entry name" value="TPR-like"/>
    <property type="match status" value="1"/>
</dbReference>
<accession>A0A2N5X6T7</accession>
<organism evidence="1 2">
    <name type="scientific">Pseudohalioglobus lutimaris</name>
    <dbReference type="NCBI Taxonomy" id="1737061"/>
    <lineage>
        <taxon>Bacteria</taxon>
        <taxon>Pseudomonadati</taxon>
        <taxon>Pseudomonadota</taxon>
        <taxon>Gammaproteobacteria</taxon>
        <taxon>Cellvibrionales</taxon>
        <taxon>Halieaceae</taxon>
        <taxon>Pseudohalioglobus</taxon>
    </lineage>
</organism>
<evidence type="ECO:0000313" key="1">
    <source>
        <dbReference type="EMBL" id="PLW70197.1"/>
    </source>
</evidence>
<proteinExistence type="predicted"/>
<dbReference type="EMBL" id="PKUS01000002">
    <property type="protein sequence ID" value="PLW70197.1"/>
    <property type="molecule type" value="Genomic_DNA"/>
</dbReference>
<dbReference type="AlphaFoldDB" id="A0A2N5X6T7"/>
<comment type="caution">
    <text evidence="1">The sequence shown here is derived from an EMBL/GenBank/DDBJ whole genome shotgun (WGS) entry which is preliminary data.</text>
</comment>
<gene>
    <name evidence="1" type="ORF">C0039_03035</name>
</gene>
<name>A0A2N5X6T7_9GAMM</name>
<dbReference type="OrthoDB" id="5736710at2"/>
<keyword evidence="2" id="KW-1185">Reference proteome</keyword>
<protein>
    <submittedName>
        <fullName evidence="1">Uncharacterized protein</fullName>
    </submittedName>
</protein>
<dbReference type="RefSeq" id="WP_076000587.1">
    <property type="nucleotide sequence ID" value="NZ_PKUS01000002.1"/>
</dbReference>
<dbReference type="Proteomes" id="UP000235005">
    <property type="component" value="Unassembled WGS sequence"/>
</dbReference>
<evidence type="ECO:0000313" key="2">
    <source>
        <dbReference type="Proteomes" id="UP000235005"/>
    </source>
</evidence>
<dbReference type="Gene3D" id="1.25.40.10">
    <property type="entry name" value="Tetratricopeptide repeat domain"/>
    <property type="match status" value="1"/>
</dbReference>
<dbReference type="InterPro" id="IPR011990">
    <property type="entry name" value="TPR-like_helical_dom_sf"/>
</dbReference>
<reference evidence="1 2" key="1">
    <citation type="submission" date="2018-01" db="EMBL/GenBank/DDBJ databases">
        <title>The draft genome sequence of Halioglobus lutimaris HF004.</title>
        <authorList>
            <person name="Du Z.-J."/>
            <person name="Shi M.-J."/>
        </authorList>
    </citation>
    <scope>NUCLEOTIDE SEQUENCE [LARGE SCALE GENOMIC DNA]</scope>
    <source>
        <strain evidence="1 2">HF004</strain>
    </source>
</reference>